<gene>
    <name evidence="3" type="primary">LOC115400905</name>
</gene>
<dbReference type="PANTHER" id="PTHR14819">
    <property type="entry name" value="GTP-BINDING"/>
    <property type="match status" value="1"/>
</dbReference>
<reference evidence="3" key="2">
    <citation type="submission" date="2025-05" db="UniProtKB">
        <authorList>
            <consortium name="Ensembl"/>
        </authorList>
    </citation>
    <scope>IDENTIFICATION</scope>
</reference>
<name>A0A672IC24_SALFA</name>
<dbReference type="GO" id="GO:0005525">
    <property type="term" value="F:GTP binding"/>
    <property type="evidence" value="ECO:0007669"/>
    <property type="project" value="InterPro"/>
</dbReference>
<dbReference type="Pfam" id="PF25974">
    <property type="entry name" value="URGCP_9th"/>
    <property type="match status" value="1"/>
</dbReference>
<evidence type="ECO:0000313" key="4">
    <source>
        <dbReference type="Proteomes" id="UP000472267"/>
    </source>
</evidence>
<dbReference type="Pfam" id="PF25496">
    <property type="entry name" value="URGCP"/>
    <property type="match status" value="1"/>
</dbReference>
<organism evidence="3 4">
    <name type="scientific">Salarias fasciatus</name>
    <name type="common">Jewelled blenny</name>
    <name type="synonym">Blennius fasciatus</name>
    <dbReference type="NCBI Taxonomy" id="181472"/>
    <lineage>
        <taxon>Eukaryota</taxon>
        <taxon>Metazoa</taxon>
        <taxon>Chordata</taxon>
        <taxon>Craniata</taxon>
        <taxon>Vertebrata</taxon>
        <taxon>Euteleostomi</taxon>
        <taxon>Actinopterygii</taxon>
        <taxon>Neopterygii</taxon>
        <taxon>Teleostei</taxon>
        <taxon>Neoteleostei</taxon>
        <taxon>Acanthomorphata</taxon>
        <taxon>Ovalentaria</taxon>
        <taxon>Blenniimorphae</taxon>
        <taxon>Blenniiformes</taxon>
        <taxon>Blennioidei</taxon>
        <taxon>Blenniidae</taxon>
        <taxon>Salariinae</taxon>
        <taxon>Salarias</taxon>
    </lineage>
</organism>
<dbReference type="InterPro" id="IPR057365">
    <property type="entry name" value="URGCP"/>
</dbReference>
<dbReference type="Ensembl" id="ENSSFAT00005039921.1">
    <property type="protein sequence ID" value="ENSSFAP00005038483.1"/>
    <property type="gene ID" value="ENSSFAG00005019315.1"/>
</dbReference>
<feature type="domain" description="VLIG-type G" evidence="2">
    <location>
        <begin position="768"/>
        <end position="997"/>
    </location>
</feature>
<dbReference type="InterPro" id="IPR030383">
    <property type="entry name" value="G_VLIG_dom"/>
</dbReference>
<dbReference type="InterPro" id="IPR052986">
    <property type="entry name" value="VLIG_GTPase"/>
</dbReference>
<evidence type="ECO:0000313" key="3">
    <source>
        <dbReference type="Ensembl" id="ENSSFAP00005038485.1"/>
    </source>
</evidence>
<dbReference type="PANTHER" id="PTHR14819:SF9">
    <property type="entry name" value="UP-REGULATOR OF CELL PROLIFERATION-LIKE"/>
    <property type="match status" value="1"/>
</dbReference>
<sequence length="1709" mass="192322">MSLKLSKRPSSKKKKLLKVNAQTEIFHKLGLETYWTTPLDPASILDISTWTLKSQTALTPQDLPKSFLQRLWALRKDARSTSCKTPQNVDGDDKSPQENCNGSEEEIQPVVHPLDLVTAVFMSSNTFLHQEITMRMAQCQFAIPLILPNIDPDEPSNFLLWPLRSVVSQWLSHSVGDNKKVHEGDLASTCMPMVSCIKLGHCGISKSQVLNHIMSGPRSDRETFLHKGLDGGQLPRRLSNGLVELGWYLPSGDINKDNLPVPMVISNLRGDASAHEKCFSLLCQASSVVVAFCGDLREKERQLLLSCKHMACKLILIDLSDSEMNENRVVGFVGHNLEEHMGLPEGSVISGKSLDENELANKLCNSLKNLLPDQVRLVTLEAAAQLAAEVGFNVDEGAVCKKAMTTVDEVLKGLDGGSSEFKMKQLPLQGPLWIRLSQIEKEESKQKKEGQEIDSQMLKEKKDILAELRSYKMTPSMKIFTDSLFTADKVERTYFLNWLKMKLHLMQTAKHNDPQEHFAYLHVERSEDTPEHLNPQKNGVSGNTDDTDSFCTDSTFEEEMDVSPGGNEFQVSEEECEKGKKSPHILPTADKTQEKEELQSIHTPVIMQELDAASNEKILETTSVCDEQIHSQGSETQVCQSEENDAVSCDRKQPDEPEVTLAMPEADSTFEQQASLETSSEYQLQPFELDPTSLGLEHFLREMGLIFELTHVNPGSGSHNVLRLPSLAADLLLYGVPLELMDGDASSIPACWLSCVFAELKRRLPKDQCRTRVLTNLGVHHARNAETLSALFGVKFHEGKKRASRGMYMLLLGLPHNLREDMECDFLLLLDVEGLCSVPQDNENVLVHDNAMATFAIGLSDVLLHNIASHSEYELETNIAVIVSALLRNKECGSMPICELLVQDVGINSILQASQLGRVSEMLQPESDGIGIGKAALDPSGTTCISGPWLNVTLSEPLDPHYSEAVLELKENLFKALKKSATKSEAPSLPDLIKRLYDVWDMIKGESFSIGLQNTDIALAFSLLCTKLSKWNTGFLDNMEFWLMGATQKIVATKVKALDATVQNELLSKLKGEATEEVKTEVGKMKSEVEAYLMENESLKANAETFRPIFFTNMCNLQDRVTEQMIQKLETISESHCSSTQLENFQALLEKEQESVLHALVEKSRSTKVIFEDTELEEEFEAVWSKALSIFDFRPSETDDITARVIDILRENLNSRGLQKHIKKLDTIGENQTNGFQVYDEHFGYRSRLKHMFEDNNRLQRLKAQQLAGSIIEEYHQFVKNKHSLLADFSDSYITELLENVEKALTENSLEIRSVFEVDLKVYLCNAASHDFQELHDRFAKDRELLTFINATKSMHSAEFIYNFRKRDQCHRLAQTFTSMVFKPTVLDFVNRPLGANIVEEILGKAQEYQSPQAIHKSLLEELIKEDSFESFLEYLNSFDNCRRRKIQKAVEAHISESTNIGIWRQQRLGEVVGKIAAAVSQTTEGGSGVLTDAKPLLEMVCLTLEGDGDVVVNKTLLNGPLFSFTTEWDRFVKYLMEFLATMRLNLVQEFSQSVDVTQLLDSLSLQPQDHLFEKVRGCDKQCPFCKAPCDEDKGHEVHKASLHRPIGMLLYDPTSLSFITGPVSMTDGNSDHDRNHQDASMTCNNLNSFYANWASSTEGQNTQKTNDYWRYVLARFNERFAEEFGQEPAKIPEDWMKLTQEDALDCLK</sequence>
<dbReference type="RefSeq" id="XP_029964828.1">
    <property type="nucleotide sequence ID" value="XM_030108968.1"/>
</dbReference>
<dbReference type="OrthoDB" id="1597724at2759"/>
<evidence type="ECO:0000256" key="1">
    <source>
        <dbReference type="SAM" id="MobiDB-lite"/>
    </source>
</evidence>
<dbReference type="PROSITE" id="PS51717">
    <property type="entry name" value="G_VLIG"/>
    <property type="match status" value="1"/>
</dbReference>
<evidence type="ECO:0000259" key="2">
    <source>
        <dbReference type="PROSITE" id="PS51717"/>
    </source>
</evidence>
<keyword evidence="4" id="KW-1185">Reference proteome</keyword>
<accession>A0A672IC24</accession>
<dbReference type="Proteomes" id="UP000472267">
    <property type="component" value="Chromosome 14"/>
</dbReference>
<proteinExistence type="predicted"/>
<dbReference type="InterPro" id="IPR058641">
    <property type="entry name" value="GVIN1_dom"/>
</dbReference>
<feature type="region of interest" description="Disordered" evidence="1">
    <location>
        <begin position="82"/>
        <end position="103"/>
    </location>
</feature>
<dbReference type="GeneID" id="115400905"/>
<protein>
    <submittedName>
        <fullName evidence="3">Interferon-induced very large GTPase 1-like</fullName>
    </submittedName>
</protein>
<dbReference type="Pfam" id="PF25683">
    <property type="entry name" value="URGCP_GTPase"/>
    <property type="match status" value="1"/>
</dbReference>
<reference evidence="3" key="1">
    <citation type="submission" date="2019-06" db="EMBL/GenBank/DDBJ databases">
        <authorList>
            <consortium name="Wellcome Sanger Institute Data Sharing"/>
        </authorList>
    </citation>
    <scope>NUCLEOTIDE SEQUENCE [LARGE SCALE GENOMIC DNA]</scope>
</reference>
<dbReference type="Ensembl" id="ENSSFAT00005039923.1">
    <property type="protein sequence ID" value="ENSSFAP00005038485.1"/>
    <property type="gene ID" value="ENSSFAG00005019315.1"/>
</dbReference>